<comment type="subcellular location">
    <subcellularLocation>
        <location evidence="1 9">Cytoplasm</location>
    </subcellularLocation>
</comment>
<evidence type="ECO:0000256" key="9">
    <source>
        <dbReference type="HAMAP-Rule" id="MF_00125"/>
    </source>
</evidence>
<dbReference type="Gene3D" id="3.30.930.10">
    <property type="entry name" value="Bira Bifunctional Protein, Domain 2"/>
    <property type="match status" value="1"/>
</dbReference>
<comment type="function">
    <text evidence="8 9">Required for the first step of histidine biosynthesis. May allow the feedback regulation of ATP phosphoribosyltransferase activity by histidine.</text>
</comment>
<evidence type="ECO:0000259" key="11">
    <source>
        <dbReference type="PROSITE" id="PS50862"/>
    </source>
</evidence>
<evidence type="ECO:0000256" key="3">
    <source>
        <dbReference type="ARBA" id="ARBA00005539"/>
    </source>
</evidence>
<dbReference type="GO" id="GO:0016757">
    <property type="term" value="F:glycosyltransferase activity"/>
    <property type="evidence" value="ECO:0007669"/>
    <property type="project" value="UniProtKB-KW"/>
</dbReference>
<comment type="caution">
    <text evidence="12">The sequence shown here is derived from an EMBL/GenBank/DDBJ whole genome shotgun (WGS) entry which is preliminary data.</text>
</comment>
<dbReference type="GO" id="GO:0005737">
    <property type="term" value="C:cytoplasm"/>
    <property type="evidence" value="ECO:0007669"/>
    <property type="project" value="UniProtKB-SubCell"/>
</dbReference>
<evidence type="ECO:0000256" key="7">
    <source>
        <dbReference type="ARBA" id="ARBA00022490"/>
    </source>
</evidence>
<evidence type="ECO:0000256" key="5">
    <source>
        <dbReference type="ARBA" id="ARBA00011738"/>
    </source>
</evidence>
<comment type="similarity">
    <text evidence="3 9">Belongs to the class-II aminoacyl-tRNA synthetase family. HisZ subfamily.</text>
</comment>
<evidence type="ECO:0000256" key="4">
    <source>
        <dbReference type="ARBA" id="ARBA00011496"/>
    </source>
</evidence>
<dbReference type="Proteomes" id="UP000295304">
    <property type="component" value="Unassembled WGS sequence"/>
</dbReference>
<dbReference type="GO" id="GO:0006427">
    <property type="term" value="P:histidyl-tRNA aminoacylation"/>
    <property type="evidence" value="ECO:0007669"/>
    <property type="project" value="TreeGrafter"/>
</dbReference>
<dbReference type="PANTHER" id="PTHR43707">
    <property type="entry name" value="HISTIDYL-TRNA SYNTHETASE"/>
    <property type="match status" value="1"/>
</dbReference>
<evidence type="ECO:0000256" key="6">
    <source>
        <dbReference type="ARBA" id="ARBA00020397"/>
    </source>
</evidence>
<keyword evidence="13" id="KW-1185">Reference proteome</keyword>
<evidence type="ECO:0000256" key="10">
    <source>
        <dbReference type="SAM" id="MobiDB-lite"/>
    </source>
</evidence>
<feature type="domain" description="Aminoacyl-transfer RNA synthetases class-II family profile" evidence="11">
    <location>
        <begin position="29"/>
        <end position="336"/>
    </location>
</feature>
<evidence type="ECO:0000256" key="8">
    <source>
        <dbReference type="ARBA" id="ARBA00025246"/>
    </source>
</evidence>
<feature type="region of interest" description="Disordered" evidence="10">
    <location>
        <begin position="354"/>
        <end position="380"/>
    </location>
</feature>
<dbReference type="EMBL" id="SLZW01000005">
    <property type="protein sequence ID" value="TCS62512.1"/>
    <property type="molecule type" value="Genomic_DNA"/>
</dbReference>
<dbReference type="OrthoDB" id="9769617at2"/>
<accession>A0A4R3JA79</accession>
<evidence type="ECO:0000256" key="2">
    <source>
        <dbReference type="ARBA" id="ARBA00004667"/>
    </source>
</evidence>
<keyword evidence="9" id="KW-0368">Histidine biosynthesis</keyword>
<feature type="compositionally biased region" description="Basic and acidic residues" evidence="10">
    <location>
        <begin position="362"/>
        <end position="380"/>
    </location>
</feature>
<dbReference type="InterPro" id="IPR004516">
    <property type="entry name" value="HisRS/HisZ"/>
</dbReference>
<protein>
    <recommendedName>
        <fullName evidence="6 9">ATP phosphoribosyltransferase regulatory subunit</fullName>
    </recommendedName>
</protein>
<comment type="subunit">
    <text evidence="5">Homodimer.</text>
</comment>
<keyword evidence="7 9" id="KW-0963">Cytoplasm</keyword>
<dbReference type="SUPFAM" id="SSF55681">
    <property type="entry name" value="Class II aaRS and biotin synthetases"/>
    <property type="match status" value="1"/>
</dbReference>
<evidence type="ECO:0000313" key="13">
    <source>
        <dbReference type="Proteomes" id="UP000295304"/>
    </source>
</evidence>
<dbReference type="GO" id="GO:0004821">
    <property type="term" value="F:histidine-tRNA ligase activity"/>
    <property type="evidence" value="ECO:0007669"/>
    <property type="project" value="TreeGrafter"/>
</dbReference>
<dbReference type="InterPro" id="IPR045864">
    <property type="entry name" value="aa-tRNA-synth_II/BPL/LPL"/>
</dbReference>
<keyword evidence="12" id="KW-0328">Glycosyltransferase</keyword>
<dbReference type="RefSeq" id="WP_132938967.1">
    <property type="nucleotide sequence ID" value="NZ_CP119676.1"/>
</dbReference>
<comment type="pathway">
    <text evidence="2 9">Amino-acid biosynthesis; L-histidine biosynthesis; L-histidine from 5-phospho-alpha-D-ribose 1-diphosphate: step 1/9.</text>
</comment>
<reference evidence="12 13" key="1">
    <citation type="submission" date="2019-03" db="EMBL/GenBank/DDBJ databases">
        <title>Genomic Encyclopedia of Type Strains, Phase IV (KMG-IV): sequencing the most valuable type-strain genomes for metagenomic binning, comparative biology and taxonomic classification.</title>
        <authorList>
            <person name="Goeker M."/>
        </authorList>
    </citation>
    <scope>NUCLEOTIDE SEQUENCE [LARGE SCALE GENOMIC DNA]</scope>
    <source>
        <strain evidence="12 13">DSM 101688</strain>
    </source>
</reference>
<dbReference type="Pfam" id="PF13393">
    <property type="entry name" value="tRNA-synt_His"/>
    <property type="match status" value="1"/>
</dbReference>
<dbReference type="PANTHER" id="PTHR43707:SF1">
    <property type="entry name" value="HISTIDINE--TRNA LIGASE, MITOCHONDRIAL-RELATED"/>
    <property type="match status" value="1"/>
</dbReference>
<name>A0A4R3JA79_9PROT</name>
<dbReference type="InterPro" id="IPR006195">
    <property type="entry name" value="aa-tRNA-synth_II"/>
</dbReference>
<keyword evidence="12" id="KW-0808">Transferase</keyword>
<dbReference type="InterPro" id="IPR004517">
    <property type="entry name" value="HisZ"/>
</dbReference>
<organism evidence="12 13">
    <name type="scientific">Varunaivibrio sulfuroxidans</name>
    <dbReference type="NCBI Taxonomy" id="1773489"/>
    <lineage>
        <taxon>Bacteria</taxon>
        <taxon>Pseudomonadati</taxon>
        <taxon>Pseudomonadota</taxon>
        <taxon>Alphaproteobacteria</taxon>
        <taxon>Rhodospirillales</taxon>
        <taxon>Magnetovibrionaceae</taxon>
        <taxon>Varunaivibrio</taxon>
    </lineage>
</organism>
<dbReference type="CDD" id="cd00773">
    <property type="entry name" value="HisRS-like_core"/>
    <property type="match status" value="1"/>
</dbReference>
<keyword evidence="9" id="KW-0028">Amino-acid biosynthesis</keyword>
<dbReference type="UniPathway" id="UPA00031">
    <property type="reaction ID" value="UER00006"/>
</dbReference>
<dbReference type="PROSITE" id="PS50862">
    <property type="entry name" value="AA_TRNA_LIGASE_II"/>
    <property type="match status" value="1"/>
</dbReference>
<comment type="miscellaneous">
    <text evidence="9">This function is generally fulfilled by the C-terminal part of HisG, which is missing in some bacteria such as this one.</text>
</comment>
<dbReference type="HAMAP" id="MF_00125">
    <property type="entry name" value="HisZ"/>
    <property type="match status" value="1"/>
</dbReference>
<evidence type="ECO:0000256" key="1">
    <source>
        <dbReference type="ARBA" id="ARBA00004496"/>
    </source>
</evidence>
<sequence>MTFDAEKALLPTGMCDGLPPEAAKEAACVERLMTAFAAWGYARVKPPLFEFEDSLLSGSGRTMATHAFRFADPASGRMLALRPDMTLQVARIASTRLKTAPRPLRLGYAGQIVRIKGSQLRPERQFGQVGAELIGVATPDADAEVILMAIESLAGIGVGALSVDLGMPTLVPAFCDDMQIAEAHRHDLRLALDRKDSAAVHALKDRIGADSARVLGAMLTATGPIERTLDALRALDLPEKAALERDRLETVARIVAAGAPDLEITADPVENRGFEYHSGVTFAFFSRAAGAELGRGGRYRTDDANGGEAATGLTLYMDTILTMMPPPPETKRIFLPAGTARDAARTLRTQGWQTISDLDGGGADHPDFTSSERETGTTADKARHMGCSHFWLNGTAVEI</sequence>
<comment type="subunit">
    <text evidence="4 9">Heteromultimer composed of HisG and HisZ subunits.</text>
</comment>
<dbReference type="InterPro" id="IPR041715">
    <property type="entry name" value="HisRS-like_core"/>
</dbReference>
<dbReference type="AlphaFoldDB" id="A0A4R3JA79"/>
<gene>
    <name evidence="9" type="primary">hisZ</name>
    <name evidence="12" type="ORF">EDD55_10557</name>
</gene>
<proteinExistence type="inferred from homology"/>
<dbReference type="GO" id="GO:0000105">
    <property type="term" value="P:L-histidine biosynthetic process"/>
    <property type="evidence" value="ECO:0007669"/>
    <property type="project" value="UniProtKB-UniRule"/>
</dbReference>
<evidence type="ECO:0000313" key="12">
    <source>
        <dbReference type="EMBL" id="TCS62512.1"/>
    </source>
</evidence>